<dbReference type="SUPFAM" id="SSF58100">
    <property type="entry name" value="Bacterial hemolysins"/>
    <property type="match status" value="1"/>
</dbReference>
<dbReference type="AlphaFoldDB" id="A0A9N9H6Q6"/>
<evidence type="ECO:0000313" key="1">
    <source>
        <dbReference type="EMBL" id="CAG8652853.1"/>
    </source>
</evidence>
<sequence>MALSAQHTVTNAEIDKLTNNLCNAAKNLKMACSSLRSFYTTNASSISVLVKLRRGTTNHAMVYKETALPIATVVIQNIQDFAQNYDVLEYDEFEESLYDIASEAQQNAAVATFVQQLHKELLLNFKSEQDNVDTVLNTLKLDGVWYTKQAQKLEYLSKIKFACAIGLFFVPGVNLIATPYLCAQSKVDYVNSIANQEESRLAVSATRAVEDALNKSLEKFIEALAEISGFFMLLESELNRIAQFHDQGFKRHHYLKCRKKSPEIIAACNDFIKCLPDCKTDLQVIPIDCDKNYVQEWLIAKKTQIGNQTISFSEWGKQLFVKDEQVLNLFTFNE</sequence>
<name>A0A9N9H6Q6_9GLOM</name>
<protein>
    <submittedName>
        <fullName evidence="1">1517_t:CDS:1</fullName>
    </submittedName>
</protein>
<reference evidence="1" key="1">
    <citation type="submission" date="2021-06" db="EMBL/GenBank/DDBJ databases">
        <authorList>
            <person name="Kallberg Y."/>
            <person name="Tangrot J."/>
            <person name="Rosling A."/>
        </authorList>
    </citation>
    <scope>NUCLEOTIDE SEQUENCE</scope>
    <source>
        <strain evidence="1">MT106</strain>
    </source>
</reference>
<dbReference type="OrthoDB" id="2360021at2759"/>
<comment type="caution">
    <text evidence="1">The sequence shown here is derived from an EMBL/GenBank/DDBJ whole genome shotgun (WGS) entry which is preliminary data.</text>
</comment>
<dbReference type="Proteomes" id="UP000789831">
    <property type="component" value="Unassembled WGS sequence"/>
</dbReference>
<keyword evidence="2" id="KW-1185">Reference proteome</keyword>
<proteinExistence type="predicted"/>
<organism evidence="1 2">
    <name type="scientific">Ambispora gerdemannii</name>
    <dbReference type="NCBI Taxonomy" id="144530"/>
    <lineage>
        <taxon>Eukaryota</taxon>
        <taxon>Fungi</taxon>
        <taxon>Fungi incertae sedis</taxon>
        <taxon>Mucoromycota</taxon>
        <taxon>Glomeromycotina</taxon>
        <taxon>Glomeromycetes</taxon>
        <taxon>Archaeosporales</taxon>
        <taxon>Ambisporaceae</taxon>
        <taxon>Ambispora</taxon>
    </lineage>
</organism>
<evidence type="ECO:0000313" key="2">
    <source>
        <dbReference type="Proteomes" id="UP000789831"/>
    </source>
</evidence>
<gene>
    <name evidence="1" type="ORF">AGERDE_LOCUS11473</name>
</gene>
<accession>A0A9N9H6Q6</accession>
<dbReference type="EMBL" id="CAJVPL010004951">
    <property type="protein sequence ID" value="CAG8652853.1"/>
    <property type="molecule type" value="Genomic_DNA"/>
</dbReference>